<dbReference type="GO" id="GO:0006508">
    <property type="term" value="P:proteolysis"/>
    <property type="evidence" value="ECO:0007669"/>
    <property type="project" value="UniProtKB-KW"/>
</dbReference>
<evidence type="ECO:0000313" key="6">
    <source>
        <dbReference type="EMBL" id="MBI3129038.1"/>
    </source>
</evidence>
<gene>
    <name evidence="6" type="primary">sppA</name>
    <name evidence="6" type="ORF">HYZ11_15640</name>
</gene>
<dbReference type="Gene3D" id="3.90.226.10">
    <property type="entry name" value="2-enoyl-CoA Hydratase, Chain A, domain 1"/>
    <property type="match status" value="1"/>
</dbReference>
<keyword evidence="4" id="KW-0720">Serine protease</keyword>
<dbReference type="PANTHER" id="PTHR42987">
    <property type="entry name" value="PEPTIDASE S49"/>
    <property type="match status" value="1"/>
</dbReference>
<dbReference type="AlphaFoldDB" id="A0A932I1L7"/>
<protein>
    <submittedName>
        <fullName evidence="6">Signal peptide peptidase SppA</fullName>
    </submittedName>
</protein>
<dbReference type="Pfam" id="PF01343">
    <property type="entry name" value="Peptidase_S49"/>
    <property type="match status" value="1"/>
</dbReference>
<comment type="similarity">
    <text evidence="1">Belongs to the peptidase S49 family.</text>
</comment>
<sequence>MRRSLPRGVLLSLIAFLVVAGGVWAFSRLLVESLLGDPDADGAGQPEAVAILRIQGGIFDARAAVRSLERLGRRPGVKAVLLRIDSPGGAVSPTQEIYQEVLRLRKAGVKVVASMGSVAASGGYYVAAAADKIYANPGTITGSIGVVMVLPDVQKAMGTLGLRMNVIKSGPNKDVASPFRPMTDKDREILQRLVDDTYAQFVRAVAEGRKMPQERVREIADGSIYSGERAKEIGLVDALGTEREAILEAARLGGIKGEPRLIELKPEAGLWSLLQNWAGPWSGWFGTEGGRFFGGTPAVLEYMWRLS</sequence>
<dbReference type="GO" id="GO:0004176">
    <property type="term" value="F:ATP-dependent peptidase activity"/>
    <property type="evidence" value="ECO:0007669"/>
    <property type="project" value="InterPro"/>
</dbReference>
<dbReference type="InterPro" id="IPR029045">
    <property type="entry name" value="ClpP/crotonase-like_dom_sf"/>
</dbReference>
<dbReference type="GO" id="GO:0004252">
    <property type="term" value="F:serine-type endopeptidase activity"/>
    <property type="evidence" value="ECO:0007669"/>
    <property type="project" value="InterPro"/>
</dbReference>
<organism evidence="6 7">
    <name type="scientific">Tectimicrobiota bacterium</name>
    <dbReference type="NCBI Taxonomy" id="2528274"/>
    <lineage>
        <taxon>Bacteria</taxon>
        <taxon>Pseudomonadati</taxon>
        <taxon>Nitrospinota/Tectimicrobiota group</taxon>
        <taxon>Candidatus Tectimicrobiota</taxon>
    </lineage>
</organism>
<dbReference type="PANTHER" id="PTHR42987:SF7">
    <property type="entry name" value="SIGNAL PEPTIDE PEPTIDASE SPPA-RELATED"/>
    <property type="match status" value="1"/>
</dbReference>
<dbReference type="EMBL" id="JACPUR010000037">
    <property type="protein sequence ID" value="MBI3129038.1"/>
    <property type="molecule type" value="Genomic_DNA"/>
</dbReference>
<dbReference type="Proteomes" id="UP000782312">
    <property type="component" value="Unassembled WGS sequence"/>
</dbReference>
<dbReference type="Gene3D" id="6.20.330.10">
    <property type="match status" value="1"/>
</dbReference>
<proteinExistence type="inferred from homology"/>
<reference evidence="6" key="1">
    <citation type="submission" date="2020-07" db="EMBL/GenBank/DDBJ databases">
        <title>Huge and variable diversity of episymbiotic CPR bacteria and DPANN archaea in groundwater ecosystems.</title>
        <authorList>
            <person name="He C.Y."/>
            <person name="Keren R."/>
            <person name="Whittaker M."/>
            <person name="Farag I.F."/>
            <person name="Doudna J."/>
            <person name="Cate J.H.D."/>
            <person name="Banfield J.F."/>
        </authorList>
    </citation>
    <scope>NUCLEOTIDE SEQUENCE</scope>
    <source>
        <strain evidence="6">NC_groundwater_763_Ag_S-0.2um_68_21</strain>
    </source>
</reference>
<evidence type="ECO:0000256" key="2">
    <source>
        <dbReference type="ARBA" id="ARBA00022670"/>
    </source>
</evidence>
<dbReference type="NCBIfam" id="TIGR00706">
    <property type="entry name" value="SppA_dom"/>
    <property type="match status" value="1"/>
</dbReference>
<evidence type="ECO:0000256" key="1">
    <source>
        <dbReference type="ARBA" id="ARBA00008683"/>
    </source>
</evidence>
<evidence type="ECO:0000256" key="4">
    <source>
        <dbReference type="ARBA" id="ARBA00022825"/>
    </source>
</evidence>
<feature type="domain" description="Peptidase S49" evidence="5">
    <location>
        <begin position="104"/>
        <end position="253"/>
    </location>
</feature>
<evidence type="ECO:0000313" key="7">
    <source>
        <dbReference type="Proteomes" id="UP000782312"/>
    </source>
</evidence>
<keyword evidence="2" id="KW-0645">Protease</keyword>
<dbReference type="SUPFAM" id="SSF52096">
    <property type="entry name" value="ClpP/crotonase"/>
    <property type="match status" value="1"/>
</dbReference>
<accession>A0A932I1L7</accession>
<evidence type="ECO:0000259" key="5">
    <source>
        <dbReference type="Pfam" id="PF01343"/>
    </source>
</evidence>
<dbReference type="InterPro" id="IPR047272">
    <property type="entry name" value="S49_SppA_C"/>
</dbReference>
<name>A0A932I1L7_UNCTE</name>
<comment type="caution">
    <text evidence="6">The sequence shown here is derived from an EMBL/GenBank/DDBJ whole genome shotgun (WGS) entry which is preliminary data.</text>
</comment>
<dbReference type="CDD" id="cd07023">
    <property type="entry name" value="S49_Sppa_N_C"/>
    <property type="match status" value="1"/>
</dbReference>
<dbReference type="InterPro" id="IPR004635">
    <property type="entry name" value="Pept_S49_SppA"/>
</dbReference>
<dbReference type="InterPro" id="IPR001907">
    <property type="entry name" value="ClpP"/>
</dbReference>
<dbReference type="InterPro" id="IPR002142">
    <property type="entry name" value="Peptidase_S49"/>
</dbReference>
<evidence type="ECO:0000256" key="3">
    <source>
        <dbReference type="ARBA" id="ARBA00022801"/>
    </source>
</evidence>
<keyword evidence="3" id="KW-0378">Hydrolase</keyword>
<dbReference type="PRINTS" id="PR00127">
    <property type="entry name" value="CLPPROTEASEP"/>
</dbReference>